<dbReference type="CDD" id="cd16442">
    <property type="entry name" value="BPL"/>
    <property type="match status" value="1"/>
</dbReference>
<dbReference type="GO" id="GO:0005737">
    <property type="term" value="C:cytoplasm"/>
    <property type="evidence" value="ECO:0007669"/>
    <property type="project" value="TreeGrafter"/>
</dbReference>
<dbReference type="InParanoid" id="A0A1Y2PBS4"/>
<organism evidence="4 5">
    <name type="scientific">Tenacibaculum holothuriorum</name>
    <dbReference type="NCBI Taxonomy" id="1635173"/>
    <lineage>
        <taxon>Bacteria</taxon>
        <taxon>Pseudomonadati</taxon>
        <taxon>Bacteroidota</taxon>
        <taxon>Flavobacteriia</taxon>
        <taxon>Flavobacteriales</taxon>
        <taxon>Flavobacteriaceae</taxon>
        <taxon>Tenacibaculum</taxon>
    </lineage>
</organism>
<dbReference type="PANTHER" id="PTHR12835">
    <property type="entry name" value="BIOTIN PROTEIN LIGASE"/>
    <property type="match status" value="1"/>
</dbReference>
<keyword evidence="2" id="KW-0175">Coiled coil</keyword>
<dbReference type="PANTHER" id="PTHR12835:SF5">
    <property type="entry name" value="BIOTIN--PROTEIN LIGASE"/>
    <property type="match status" value="1"/>
</dbReference>
<evidence type="ECO:0000313" key="4">
    <source>
        <dbReference type="EMBL" id="OSY87922.1"/>
    </source>
</evidence>
<dbReference type="PROSITE" id="PS51733">
    <property type="entry name" value="BPL_LPL_CATALYTIC"/>
    <property type="match status" value="1"/>
</dbReference>
<dbReference type="STRING" id="1635173.WH52_07720"/>
<accession>A0A1Y2PBS4</accession>
<dbReference type="EMBL" id="LAPZ01000005">
    <property type="protein sequence ID" value="OSY87922.1"/>
    <property type="molecule type" value="Genomic_DNA"/>
</dbReference>
<gene>
    <name evidence="4" type="ORF">WH52_07720</name>
</gene>
<dbReference type="OrthoDB" id="9807064at2"/>
<dbReference type="AlphaFoldDB" id="A0A1Y2PBS4"/>
<evidence type="ECO:0000313" key="5">
    <source>
        <dbReference type="Proteomes" id="UP000194221"/>
    </source>
</evidence>
<dbReference type="RefSeq" id="WP_086030383.1">
    <property type="nucleotide sequence ID" value="NZ_LAPZ01000005.1"/>
</dbReference>
<sequence>MKIIKLNAIDSTNSFLKEMAVNATLDSFTVVTAKEQTSGRGQMKNKWISEAGKNLTFSVFVRFDKFKIENQKYLSFVVSRSVFEALTTYYLPKLAIKWPNDIMTVNKKICGVLIENSLQKEYITSSVIGIGVNVNQEIFNDELSKATSLKNILGKEVDLDELLNLILERLQENIQLLNDKEFSIIEENYLNVLYKKNIPSMFKTPNGELFMGKIIGVSQEGKLQLELDNETLEEGFGETKSTTSVKEFDLKEVSFA</sequence>
<feature type="coiled-coil region" evidence="2">
    <location>
        <begin position="160"/>
        <end position="187"/>
    </location>
</feature>
<protein>
    <submittedName>
        <fullName evidence="4">Biotin--[acetyl-CoA-carboxylase] synthetase</fullName>
    </submittedName>
</protein>
<keyword evidence="1" id="KW-0436">Ligase</keyword>
<dbReference type="GO" id="GO:0004077">
    <property type="term" value="F:biotin--[biotin carboxyl-carrier protein] ligase activity"/>
    <property type="evidence" value="ECO:0007669"/>
    <property type="project" value="InterPro"/>
</dbReference>
<dbReference type="NCBIfam" id="TIGR00121">
    <property type="entry name" value="birA_ligase"/>
    <property type="match status" value="1"/>
</dbReference>
<feature type="domain" description="BPL/LPL catalytic" evidence="3">
    <location>
        <begin position="1"/>
        <end position="178"/>
    </location>
</feature>
<dbReference type="FunCoup" id="A0A1Y2PBS4">
    <property type="interactions" value="373"/>
</dbReference>
<evidence type="ECO:0000259" key="3">
    <source>
        <dbReference type="PROSITE" id="PS51733"/>
    </source>
</evidence>
<name>A0A1Y2PBS4_9FLAO</name>
<proteinExistence type="predicted"/>
<dbReference type="InterPro" id="IPR045864">
    <property type="entry name" value="aa-tRNA-synth_II/BPL/LPL"/>
</dbReference>
<dbReference type="InterPro" id="IPR004408">
    <property type="entry name" value="Biotin_CoA_COase_ligase"/>
</dbReference>
<dbReference type="Proteomes" id="UP000194221">
    <property type="component" value="Unassembled WGS sequence"/>
</dbReference>
<keyword evidence="5" id="KW-1185">Reference proteome</keyword>
<reference evidence="4 5" key="1">
    <citation type="submission" date="2015-03" db="EMBL/GenBank/DDBJ databases">
        <title>Genome sequence of Tenacibaculum sp. S2-2, isolated from intestinal microbiota of sea cucumber, Apostichopus japonicas.</title>
        <authorList>
            <person name="Shao Z."/>
            <person name="Wang L."/>
            <person name="Li X."/>
        </authorList>
    </citation>
    <scope>NUCLEOTIDE SEQUENCE [LARGE SCALE GENOMIC DNA]</scope>
    <source>
        <strain evidence="4 5">S2-2</strain>
    </source>
</reference>
<dbReference type="SUPFAM" id="SSF55681">
    <property type="entry name" value="Class II aaRS and biotin synthetases"/>
    <property type="match status" value="1"/>
</dbReference>
<dbReference type="Pfam" id="PF03099">
    <property type="entry name" value="BPL_LplA_LipB"/>
    <property type="match status" value="1"/>
</dbReference>
<evidence type="ECO:0000256" key="2">
    <source>
        <dbReference type="SAM" id="Coils"/>
    </source>
</evidence>
<dbReference type="InterPro" id="IPR004143">
    <property type="entry name" value="BPL_LPL_catalytic"/>
</dbReference>
<dbReference type="Gene3D" id="3.30.930.10">
    <property type="entry name" value="Bira Bifunctional Protein, Domain 2"/>
    <property type="match status" value="1"/>
</dbReference>
<evidence type="ECO:0000256" key="1">
    <source>
        <dbReference type="ARBA" id="ARBA00022598"/>
    </source>
</evidence>
<comment type="caution">
    <text evidence="4">The sequence shown here is derived from an EMBL/GenBank/DDBJ whole genome shotgun (WGS) entry which is preliminary data.</text>
</comment>